<sequence length="66" mass="7296">MSTGVASPCSSVCRMNDHTGWCEGCYRTIDEIIAWSTMPDDAKRRVWQLLPARRQAVAAKASPKQG</sequence>
<dbReference type="InterPro" id="IPR010710">
    <property type="entry name" value="DUF1289"/>
</dbReference>
<name>A0ABU9BQ98_9BURK</name>
<organism evidence="1 2">
    <name type="scientific">Ideonella lacteola</name>
    <dbReference type="NCBI Taxonomy" id="2984193"/>
    <lineage>
        <taxon>Bacteria</taxon>
        <taxon>Pseudomonadati</taxon>
        <taxon>Pseudomonadota</taxon>
        <taxon>Betaproteobacteria</taxon>
        <taxon>Burkholderiales</taxon>
        <taxon>Sphaerotilaceae</taxon>
        <taxon>Ideonella</taxon>
    </lineage>
</organism>
<proteinExistence type="predicted"/>
<dbReference type="Proteomes" id="UP001371218">
    <property type="component" value="Unassembled WGS sequence"/>
</dbReference>
<dbReference type="RefSeq" id="WP_341426552.1">
    <property type="nucleotide sequence ID" value="NZ_JBBUTG010000009.1"/>
</dbReference>
<evidence type="ECO:0000313" key="1">
    <source>
        <dbReference type="EMBL" id="MEK8032138.1"/>
    </source>
</evidence>
<reference evidence="1 2" key="1">
    <citation type="submission" date="2024-04" db="EMBL/GenBank/DDBJ databases">
        <title>Novel species of the genus Ideonella isolated from streams.</title>
        <authorList>
            <person name="Lu H."/>
        </authorList>
    </citation>
    <scope>NUCLEOTIDE SEQUENCE [LARGE SCALE GENOMIC DNA]</scope>
    <source>
        <strain evidence="1 2">DXS29W</strain>
    </source>
</reference>
<dbReference type="PANTHER" id="PTHR35175">
    <property type="entry name" value="DUF1289 DOMAIN-CONTAINING PROTEIN"/>
    <property type="match status" value="1"/>
</dbReference>
<gene>
    <name evidence="1" type="ORF">AACH06_15025</name>
</gene>
<protein>
    <submittedName>
        <fullName evidence="1">DUF1289 domain-containing protein</fullName>
    </submittedName>
</protein>
<keyword evidence="2" id="KW-1185">Reference proteome</keyword>
<dbReference type="PANTHER" id="PTHR35175:SF2">
    <property type="entry name" value="DUF1289 DOMAIN-CONTAINING PROTEIN"/>
    <property type="match status" value="1"/>
</dbReference>
<dbReference type="Pfam" id="PF06945">
    <property type="entry name" value="DUF1289"/>
    <property type="match status" value="1"/>
</dbReference>
<evidence type="ECO:0000313" key="2">
    <source>
        <dbReference type="Proteomes" id="UP001371218"/>
    </source>
</evidence>
<accession>A0ABU9BQ98</accession>
<dbReference type="EMBL" id="JBBUTG010000009">
    <property type="protein sequence ID" value="MEK8032138.1"/>
    <property type="molecule type" value="Genomic_DNA"/>
</dbReference>
<comment type="caution">
    <text evidence="1">The sequence shown here is derived from an EMBL/GenBank/DDBJ whole genome shotgun (WGS) entry which is preliminary data.</text>
</comment>